<dbReference type="InterPro" id="IPR031160">
    <property type="entry name" value="F_BAR_dom"/>
</dbReference>
<dbReference type="SUPFAM" id="SSF103657">
    <property type="entry name" value="BAR/IMD domain-like"/>
    <property type="match status" value="1"/>
</dbReference>
<feature type="region of interest" description="Disordered" evidence="6">
    <location>
        <begin position="264"/>
        <end position="376"/>
    </location>
</feature>
<sequence>MKSEEEDERMQQQQKQQQHKTNAHPTPGAGAGAYRRSALPANARSRFSVSSIPTSRSDDARSRSITCAIDGVRSRARFCAYCTPAAAFVARQTAHRKTQQAAIEKQFKTKQAQEAHVTKAREKYEADCLRINGLTAQATLVQGKDLEKIQRQLERTQQTVGANEKDFANFARILQDTTVKWEQEWKAYCDGCQDLEEERMEFTKDNVWAYANAVSMVCVSDDESCERLRLALEQFEPEKDHENFIRDYGTGNAIPEPPQFINHSIVGASLPSSPSKPVTRPAQFVRSSQRMRLQNTQPPPPPQDDEPVVNTAGIGAGGNAGLNRAQTQSRGSSRAQAQAQAQAYGHVNGNGTASPQAVSSRPGTSHGAEPGQMVDPTTHRTMLVVGDNAYDVDPNKHAQQQQLQGSVGNRASVNGAPKPGDESDPLAQQMANLQRAANNTTIGRSGTRKGTMDSANIPPSLASPSKALTPPTSVSPAHQNRDYRNSAELVVGAYPVQPGSSRPSSPNPPTASFMKPPTQPSAPVVDSTIADYHQRFPEERGQRRSRSNSRASWNGQPPPQHPQQQQLQQQQQQLQQTPQRQHSHGQSLDRPVSREGHAGIGANGRSPSPSLRHPSMQPPATSPTRSVSPAAAQQADRRESYRSQRAVSSNSVGIALDPTGKVAMDSMADQYMQQQRQQQQQAPPPVQQQPQQPPYQQHMHIGQCTLEQPLMILHGPRR</sequence>
<dbReference type="PANTHER" id="PTHR23065:SF7">
    <property type="entry name" value="NOSTRIN, ISOFORM H"/>
    <property type="match status" value="1"/>
</dbReference>
<keyword evidence="4" id="KW-0206">Cytoskeleton</keyword>
<keyword evidence="5" id="KW-0175">Coiled coil</keyword>
<keyword evidence="9" id="KW-1185">Reference proteome</keyword>
<feature type="compositionally biased region" description="Basic and acidic residues" evidence="6">
    <location>
        <begin position="532"/>
        <end position="542"/>
    </location>
</feature>
<dbReference type="GO" id="GO:0007010">
    <property type="term" value="P:cytoskeleton organization"/>
    <property type="evidence" value="ECO:0007669"/>
    <property type="project" value="TreeGrafter"/>
</dbReference>
<protein>
    <recommendedName>
        <fullName evidence="7">F-BAR domain-containing protein</fullName>
    </recommendedName>
</protein>
<evidence type="ECO:0000256" key="1">
    <source>
        <dbReference type="ARBA" id="ARBA00004245"/>
    </source>
</evidence>
<comment type="subcellular location">
    <subcellularLocation>
        <location evidence="1">Cytoplasm</location>
        <location evidence="1">Cytoskeleton</location>
    </subcellularLocation>
</comment>
<dbReference type="EMBL" id="SFCI01000366">
    <property type="protein sequence ID" value="TFY80260.1"/>
    <property type="molecule type" value="Genomic_DNA"/>
</dbReference>
<accession>A0A4Z0A1B3</accession>
<feature type="compositionally biased region" description="Polar residues" evidence="6">
    <location>
        <begin position="285"/>
        <end position="296"/>
    </location>
</feature>
<comment type="caution">
    <text evidence="8">The sequence shown here is derived from an EMBL/GenBank/DDBJ whole genome shotgun (WGS) entry which is preliminary data.</text>
</comment>
<feature type="compositionally biased region" description="Polar residues" evidence="6">
    <location>
        <begin position="397"/>
        <end position="412"/>
    </location>
</feature>
<feature type="region of interest" description="Disordered" evidence="6">
    <location>
        <begin position="494"/>
        <end position="697"/>
    </location>
</feature>
<feature type="region of interest" description="Disordered" evidence="6">
    <location>
        <begin position="396"/>
        <end position="425"/>
    </location>
</feature>
<proteinExistence type="predicted"/>
<dbReference type="GO" id="GO:0005543">
    <property type="term" value="F:phospholipid binding"/>
    <property type="evidence" value="ECO:0007669"/>
    <property type="project" value="TreeGrafter"/>
</dbReference>
<feature type="compositionally biased region" description="Polar residues" evidence="6">
    <location>
        <begin position="349"/>
        <end position="363"/>
    </location>
</feature>
<evidence type="ECO:0000313" key="9">
    <source>
        <dbReference type="Proteomes" id="UP000298061"/>
    </source>
</evidence>
<feature type="compositionally biased region" description="Polar residues" evidence="6">
    <location>
        <begin position="643"/>
        <end position="652"/>
    </location>
</feature>
<dbReference type="OrthoDB" id="19092at2759"/>
<name>A0A4Z0A1B3_9AGAM</name>
<reference evidence="8 9" key="1">
    <citation type="submission" date="2019-02" db="EMBL/GenBank/DDBJ databases">
        <title>Genome sequencing of the rare red list fungi Hericium alpestre (H. flagellum).</title>
        <authorList>
            <person name="Buettner E."/>
            <person name="Kellner H."/>
        </authorList>
    </citation>
    <scope>NUCLEOTIDE SEQUENCE [LARGE SCALE GENOMIC DNA]</scope>
    <source>
        <strain evidence="8 9">DSM 108284</strain>
    </source>
</reference>
<dbReference type="AlphaFoldDB" id="A0A4Z0A1B3"/>
<dbReference type="GO" id="GO:0120104">
    <property type="term" value="C:mitotic actomyosin contractile ring, proximal layer"/>
    <property type="evidence" value="ECO:0007669"/>
    <property type="project" value="TreeGrafter"/>
</dbReference>
<feature type="compositionally biased region" description="Pro residues" evidence="6">
    <location>
        <begin position="682"/>
        <end position="693"/>
    </location>
</feature>
<feature type="compositionally biased region" description="Polar residues" evidence="6">
    <location>
        <begin position="45"/>
        <end position="55"/>
    </location>
</feature>
<dbReference type="Proteomes" id="UP000298061">
    <property type="component" value="Unassembled WGS sequence"/>
</dbReference>
<gene>
    <name evidence="8" type="ORF">EWM64_g3754</name>
</gene>
<feature type="compositionally biased region" description="Low complexity" evidence="6">
    <location>
        <begin position="324"/>
        <end position="343"/>
    </location>
</feature>
<dbReference type="PANTHER" id="PTHR23065">
    <property type="entry name" value="PROLINE-SERINE-THREONINE PHOSPHATASE INTERACTING PROTEIN 1"/>
    <property type="match status" value="1"/>
</dbReference>
<evidence type="ECO:0000256" key="4">
    <source>
        <dbReference type="ARBA" id="ARBA00023212"/>
    </source>
</evidence>
<keyword evidence="2" id="KW-0963">Cytoplasm</keyword>
<organism evidence="8 9">
    <name type="scientific">Hericium alpestre</name>
    <dbReference type="NCBI Taxonomy" id="135208"/>
    <lineage>
        <taxon>Eukaryota</taxon>
        <taxon>Fungi</taxon>
        <taxon>Dikarya</taxon>
        <taxon>Basidiomycota</taxon>
        <taxon>Agaricomycotina</taxon>
        <taxon>Agaricomycetes</taxon>
        <taxon>Russulales</taxon>
        <taxon>Hericiaceae</taxon>
        <taxon>Hericium</taxon>
    </lineage>
</organism>
<evidence type="ECO:0000256" key="3">
    <source>
        <dbReference type="ARBA" id="ARBA00022553"/>
    </source>
</evidence>
<feature type="domain" description="F-BAR" evidence="7">
    <location>
        <begin position="1"/>
        <end position="240"/>
    </location>
</feature>
<dbReference type="PROSITE" id="PS51741">
    <property type="entry name" value="F_BAR"/>
    <property type="match status" value="1"/>
</dbReference>
<feature type="compositionally biased region" description="Low complexity" evidence="6">
    <location>
        <begin position="562"/>
        <end position="580"/>
    </location>
</feature>
<dbReference type="InterPro" id="IPR027267">
    <property type="entry name" value="AH/BAR_dom_sf"/>
</dbReference>
<evidence type="ECO:0000313" key="8">
    <source>
        <dbReference type="EMBL" id="TFY80260.1"/>
    </source>
</evidence>
<keyword evidence="3" id="KW-0597">Phosphoprotein</keyword>
<feature type="region of interest" description="Disordered" evidence="6">
    <location>
        <begin position="1"/>
        <end position="62"/>
    </location>
</feature>
<evidence type="ECO:0000256" key="2">
    <source>
        <dbReference type="ARBA" id="ARBA00022490"/>
    </source>
</evidence>
<evidence type="ECO:0000259" key="7">
    <source>
        <dbReference type="PROSITE" id="PS51741"/>
    </source>
</evidence>
<dbReference type="Gene3D" id="1.20.1270.60">
    <property type="entry name" value="Arfaptin homology (AH) domain/BAR domain"/>
    <property type="match status" value="1"/>
</dbReference>
<feature type="region of interest" description="Disordered" evidence="6">
    <location>
        <begin position="438"/>
        <end position="479"/>
    </location>
</feature>
<evidence type="ECO:0000256" key="6">
    <source>
        <dbReference type="SAM" id="MobiDB-lite"/>
    </source>
</evidence>
<evidence type="ECO:0000256" key="5">
    <source>
        <dbReference type="PROSITE-ProRule" id="PRU01077"/>
    </source>
</evidence>
<dbReference type="GO" id="GO:0009898">
    <property type="term" value="C:cytoplasmic side of plasma membrane"/>
    <property type="evidence" value="ECO:0007669"/>
    <property type="project" value="TreeGrafter"/>
</dbReference>
<dbReference type="STRING" id="135208.A0A4Z0A1B3"/>